<evidence type="ECO:0000259" key="1">
    <source>
        <dbReference type="Pfam" id="PF03781"/>
    </source>
</evidence>
<evidence type="ECO:0000313" key="3">
    <source>
        <dbReference type="Proteomes" id="UP000198393"/>
    </source>
</evidence>
<sequence>MKLLVRLLRINCFLSVTLFISSCSGKSEKTNQSLEQSPFEGMVLIPEGTFIMGGTNNDAMEDELPPFKVNVSGFYMDQTEVTNAQFLAFVEATGYITEAERDIDWNEMLEQLPEGTSKPPDSLLKAGSLVFATTDGPVNLRDYSKWWKWTVGACWKHPEGPESSIENRMDHPVVHVSWNDAQAFAKWAGKRLPTEAEWEWAAMGGLQNPIYPWGNKSVNQASDQANFWQGLFPYHNSEKDGFFGTAPVKSFPPNGYGLYDMAGNVWEWCQDKYRFDVYSQYKKKAIIENPTGPETSLDPEDPFVEKYAMRGGSFLCNDSYCSGYRVSRRMKSSKDSGFNHTGFRCVKDI</sequence>
<dbReference type="InterPro" id="IPR051043">
    <property type="entry name" value="Sulfatase_Mod_Factor_Kinase"/>
</dbReference>
<organism evidence="2 3">
    <name type="scientific">Ekhidna lutea</name>
    <dbReference type="NCBI Taxonomy" id="447679"/>
    <lineage>
        <taxon>Bacteria</taxon>
        <taxon>Pseudomonadati</taxon>
        <taxon>Bacteroidota</taxon>
        <taxon>Cytophagia</taxon>
        <taxon>Cytophagales</taxon>
        <taxon>Reichenbachiellaceae</taxon>
        <taxon>Ekhidna</taxon>
    </lineage>
</organism>
<proteinExistence type="predicted"/>
<evidence type="ECO:0000313" key="2">
    <source>
        <dbReference type="EMBL" id="SNS57446.1"/>
    </source>
</evidence>
<accession>A0A239FKL6</accession>
<dbReference type="InterPro" id="IPR042095">
    <property type="entry name" value="SUMF_sf"/>
</dbReference>
<dbReference type="RefSeq" id="WP_089355471.1">
    <property type="nucleotide sequence ID" value="NZ_FZPD01000001.1"/>
</dbReference>
<reference evidence="2 3" key="1">
    <citation type="submission" date="2017-06" db="EMBL/GenBank/DDBJ databases">
        <authorList>
            <person name="Kim H.J."/>
            <person name="Triplett B.A."/>
        </authorList>
    </citation>
    <scope>NUCLEOTIDE SEQUENCE [LARGE SCALE GENOMIC DNA]</scope>
    <source>
        <strain evidence="2 3">DSM 19307</strain>
    </source>
</reference>
<dbReference type="PANTHER" id="PTHR23150:SF19">
    <property type="entry name" value="FORMYLGLYCINE-GENERATING ENZYME"/>
    <property type="match status" value="1"/>
</dbReference>
<dbReference type="EMBL" id="FZPD01000001">
    <property type="protein sequence ID" value="SNS57446.1"/>
    <property type="molecule type" value="Genomic_DNA"/>
</dbReference>
<dbReference type="Pfam" id="PF03781">
    <property type="entry name" value="FGE-sulfatase"/>
    <property type="match status" value="1"/>
</dbReference>
<dbReference type="InterPro" id="IPR005532">
    <property type="entry name" value="SUMF_dom"/>
</dbReference>
<dbReference type="SUPFAM" id="SSF56436">
    <property type="entry name" value="C-type lectin-like"/>
    <property type="match status" value="1"/>
</dbReference>
<keyword evidence="3" id="KW-1185">Reference proteome</keyword>
<dbReference type="Proteomes" id="UP000198393">
    <property type="component" value="Unassembled WGS sequence"/>
</dbReference>
<dbReference type="PROSITE" id="PS51257">
    <property type="entry name" value="PROKAR_LIPOPROTEIN"/>
    <property type="match status" value="1"/>
</dbReference>
<dbReference type="Gene3D" id="3.90.1580.10">
    <property type="entry name" value="paralog of FGE (formylglycine-generating enzyme)"/>
    <property type="match status" value="1"/>
</dbReference>
<feature type="domain" description="Sulfatase-modifying factor enzyme-like" evidence="1">
    <location>
        <begin position="40"/>
        <end position="347"/>
    </location>
</feature>
<name>A0A239FKL6_EKHLU</name>
<gene>
    <name evidence="2" type="ORF">SAMN05421640_0722</name>
</gene>
<dbReference type="GO" id="GO:0120147">
    <property type="term" value="F:formylglycine-generating oxidase activity"/>
    <property type="evidence" value="ECO:0007669"/>
    <property type="project" value="TreeGrafter"/>
</dbReference>
<dbReference type="OrthoDB" id="1491336at2"/>
<dbReference type="InterPro" id="IPR016187">
    <property type="entry name" value="CTDL_fold"/>
</dbReference>
<dbReference type="AlphaFoldDB" id="A0A239FKL6"/>
<protein>
    <submittedName>
        <fullName evidence="2">Formylglycine-generating enzyme, required for sulfatase activity, contains SUMF1/FGE domain</fullName>
    </submittedName>
</protein>
<dbReference type="PANTHER" id="PTHR23150">
    <property type="entry name" value="SULFATASE MODIFYING FACTOR 1, 2"/>
    <property type="match status" value="1"/>
</dbReference>